<dbReference type="PROSITE" id="PS51257">
    <property type="entry name" value="PROKAR_LIPOPROTEIN"/>
    <property type="match status" value="1"/>
</dbReference>
<evidence type="ECO:0000313" key="2">
    <source>
        <dbReference type="EMBL" id="ART21909.1"/>
    </source>
</evidence>
<dbReference type="Proteomes" id="UP000250197">
    <property type="component" value="Chromosome"/>
</dbReference>
<evidence type="ECO:0008006" key="4">
    <source>
        <dbReference type="Google" id="ProtNLM"/>
    </source>
</evidence>
<sequence>MLKHLGVIAASASMALAGAACTPSQEEESTAVKRSEAVGAPAPVILRPAELSGQTIDLKIGENLVITESNGLTAEVSNPEVAEFTPARTDGATEFNAGFAALKEGVTSVKLSDGTAFNLKIS</sequence>
<name>A0A2Z2IZA1_CORST</name>
<protein>
    <recommendedName>
        <fullName evidence="4">Secreted protein</fullName>
    </recommendedName>
</protein>
<dbReference type="RefSeq" id="WP_086891939.1">
    <property type="nucleotide sequence ID" value="NZ_CP021252.1"/>
</dbReference>
<dbReference type="KEGG" id="cstr:CBE89_10730"/>
<dbReference type="AlphaFoldDB" id="A0A2Z2IZA1"/>
<gene>
    <name evidence="2" type="ORF">CBE89_10730</name>
</gene>
<evidence type="ECO:0000256" key="1">
    <source>
        <dbReference type="SAM" id="SignalP"/>
    </source>
</evidence>
<proteinExistence type="predicted"/>
<accession>A0A2Z2IZA1</accession>
<evidence type="ECO:0000313" key="3">
    <source>
        <dbReference type="Proteomes" id="UP000250197"/>
    </source>
</evidence>
<feature type="chain" id="PRO_5038338895" description="Secreted protein" evidence="1">
    <location>
        <begin position="20"/>
        <end position="122"/>
    </location>
</feature>
<dbReference type="EMBL" id="CP021252">
    <property type="protein sequence ID" value="ART21909.1"/>
    <property type="molecule type" value="Genomic_DNA"/>
</dbReference>
<organism evidence="2 3">
    <name type="scientific">Corynebacterium striatum</name>
    <dbReference type="NCBI Taxonomy" id="43770"/>
    <lineage>
        <taxon>Bacteria</taxon>
        <taxon>Bacillati</taxon>
        <taxon>Actinomycetota</taxon>
        <taxon>Actinomycetes</taxon>
        <taxon>Mycobacteriales</taxon>
        <taxon>Corynebacteriaceae</taxon>
        <taxon>Corynebacterium</taxon>
    </lineage>
</organism>
<feature type="signal peptide" evidence="1">
    <location>
        <begin position="1"/>
        <end position="19"/>
    </location>
</feature>
<reference evidence="2 3" key="1">
    <citation type="submission" date="2017-05" db="EMBL/GenBank/DDBJ databases">
        <title>Complete genome sequence of Corynebacterium striatum KC-Na-1 isolated from Neophocaena asiaeorientalis in Korea.</title>
        <authorList>
            <person name="Kim J.H."/>
            <person name="Lee K."/>
        </authorList>
    </citation>
    <scope>NUCLEOTIDE SEQUENCE [LARGE SCALE GENOMIC DNA]</scope>
    <source>
        <strain evidence="2 3">KC-Na-01</strain>
    </source>
</reference>
<keyword evidence="1" id="KW-0732">Signal</keyword>